<dbReference type="Proteomes" id="UP001304243">
    <property type="component" value="Unassembled WGS sequence"/>
</dbReference>
<feature type="region of interest" description="Disordered" evidence="1">
    <location>
        <begin position="56"/>
        <end position="133"/>
    </location>
</feature>
<dbReference type="RefSeq" id="XP_064675642.1">
    <property type="nucleotide sequence ID" value="XM_064827313.1"/>
</dbReference>
<name>A0AAN7D6P8_9FUNG</name>
<accession>A0AAN7D6P8</accession>
<dbReference type="AlphaFoldDB" id="A0AAN7D6P8"/>
<evidence type="ECO:0000256" key="1">
    <source>
        <dbReference type="SAM" id="MobiDB-lite"/>
    </source>
</evidence>
<sequence>MTMDTDTPATLMSQMDLQRLVLTMQQDISAHNSALQELNALKTTILNLQKQNESLTQENERLRQQLNSQQGSTTTQAQPKSGIQQQPKPHSSATQSTQQAPNATKKTPNNSWTEVIKRSKKVRNPADVTDKHRQAITRGFNLAPEGPKGYTTVYFNRSRRFTRTEVRNNLHLIKADASRIIDDNLVSILTKNNINVVEGFDPTDPKHLADPKFKEMSLSKREDAAFDLQINRCAKSLVYLANRRSRLFCFCC</sequence>
<dbReference type="EMBL" id="JASEJX010000041">
    <property type="protein sequence ID" value="KAK4508976.1"/>
    <property type="molecule type" value="Genomic_DNA"/>
</dbReference>
<proteinExistence type="predicted"/>
<organism evidence="2 3">
    <name type="scientific">Mucor velutinosus</name>
    <dbReference type="NCBI Taxonomy" id="708070"/>
    <lineage>
        <taxon>Eukaryota</taxon>
        <taxon>Fungi</taxon>
        <taxon>Fungi incertae sedis</taxon>
        <taxon>Mucoromycota</taxon>
        <taxon>Mucoromycotina</taxon>
        <taxon>Mucoromycetes</taxon>
        <taxon>Mucorales</taxon>
        <taxon>Mucorineae</taxon>
        <taxon>Mucoraceae</taxon>
        <taxon>Mucor</taxon>
    </lineage>
</organism>
<keyword evidence="3" id="KW-1185">Reference proteome</keyword>
<comment type="caution">
    <text evidence="2">The sequence shown here is derived from an EMBL/GenBank/DDBJ whole genome shotgun (WGS) entry which is preliminary data.</text>
</comment>
<evidence type="ECO:0000313" key="2">
    <source>
        <dbReference type="EMBL" id="KAK4508976.1"/>
    </source>
</evidence>
<reference evidence="2 3" key="1">
    <citation type="submission" date="2022-11" db="EMBL/GenBank/DDBJ databases">
        <title>Mucor velutinosus strain NIH1002 WGS.</title>
        <authorList>
            <person name="Subramanian P."/>
            <person name="Mullikin J.C."/>
            <person name="Segre J.A."/>
            <person name="Zelazny A.M."/>
        </authorList>
    </citation>
    <scope>NUCLEOTIDE SEQUENCE [LARGE SCALE GENOMIC DNA]</scope>
    <source>
        <strain evidence="2 3">NIH1002</strain>
    </source>
</reference>
<gene>
    <name evidence="2" type="ORF">ATC70_008058</name>
</gene>
<protein>
    <submittedName>
        <fullName evidence="2">Uncharacterized protein</fullName>
    </submittedName>
</protein>
<feature type="compositionally biased region" description="Polar residues" evidence="1">
    <location>
        <begin position="64"/>
        <end position="113"/>
    </location>
</feature>
<dbReference type="GeneID" id="89951744"/>
<evidence type="ECO:0000313" key="3">
    <source>
        <dbReference type="Proteomes" id="UP001304243"/>
    </source>
</evidence>